<evidence type="ECO:0000313" key="2">
    <source>
        <dbReference type="Proteomes" id="UP001165080"/>
    </source>
</evidence>
<gene>
    <name evidence="1" type="primary">PLEST011251</name>
    <name evidence="1" type="ORF">PLESTB_001280900</name>
</gene>
<dbReference type="Proteomes" id="UP001165080">
    <property type="component" value="Unassembled WGS sequence"/>
</dbReference>
<protein>
    <submittedName>
        <fullName evidence="1">Uncharacterized protein</fullName>
    </submittedName>
</protein>
<accession>A0A9W6F619</accession>
<dbReference type="AlphaFoldDB" id="A0A9W6F619"/>
<proteinExistence type="predicted"/>
<keyword evidence="2" id="KW-1185">Reference proteome</keyword>
<name>A0A9W6F619_9CHLO</name>
<comment type="caution">
    <text evidence="1">The sequence shown here is derived from an EMBL/GenBank/DDBJ whole genome shotgun (WGS) entry which is preliminary data.</text>
</comment>
<organism evidence="1 2">
    <name type="scientific">Pleodorina starrii</name>
    <dbReference type="NCBI Taxonomy" id="330485"/>
    <lineage>
        <taxon>Eukaryota</taxon>
        <taxon>Viridiplantae</taxon>
        <taxon>Chlorophyta</taxon>
        <taxon>core chlorophytes</taxon>
        <taxon>Chlorophyceae</taxon>
        <taxon>CS clade</taxon>
        <taxon>Chlamydomonadales</taxon>
        <taxon>Volvocaceae</taxon>
        <taxon>Pleodorina</taxon>
    </lineage>
</organism>
<sequence>MASKPQILQQTARYVTLCKERLFNGSIRYLPQEQEIEYRKRFQLFGLAPAYAWARWDLRRLSSSGWGSDSLPALKPRLGFGLGLGGSSPLLLFGGGLRTAGALLSQGGPLSYSFKTSVGSVPGLRAKGYVDLSVPLPLSFGDDAPGSEAASIDGDRWGGYDTPTGGGYSSYSRRSDSGSGAVRLLLRKTALVLTL</sequence>
<evidence type="ECO:0000313" key="1">
    <source>
        <dbReference type="EMBL" id="GLC57852.1"/>
    </source>
</evidence>
<dbReference type="EMBL" id="BRXU01000020">
    <property type="protein sequence ID" value="GLC57852.1"/>
    <property type="molecule type" value="Genomic_DNA"/>
</dbReference>
<reference evidence="1 2" key="1">
    <citation type="journal article" date="2023" name="Commun. Biol.">
        <title>Reorganization of the ancestral sex-determining regions during the evolution of trioecy in Pleodorina starrii.</title>
        <authorList>
            <person name="Takahashi K."/>
            <person name="Suzuki S."/>
            <person name="Kawai-Toyooka H."/>
            <person name="Yamamoto K."/>
            <person name="Hamaji T."/>
            <person name="Ootsuki R."/>
            <person name="Yamaguchi H."/>
            <person name="Kawachi M."/>
            <person name="Higashiyama T."/>
            <person name="Nozaki H."/>
        </authorList>
    </citation>
    <scope>NUCLEOTIDE SEQUENCE [LARGE SCALE GENOMIC DNA]</scope>
    <source>
        <strain evidence="1 2">NIES-4479</strain>
    </source>
</reference>